<evidence type="ECO:0000313" key="1">
    <source>
        <dbReference type="EMBL" id="AIC17089.1"/>
    </source>
</evidence>
<dbReference type="GeneID" id="74948050"/>
<dbReference type="HOGENOM" id="CLU_3263946_0_0_2"/>
<dbReference type="RefSeq" id="WP_258914135.1">
    <property type="nucleotide sequence ID" value="NZ_CP007536.1"/>
</dbReference>
<protein>
    <submittedName>
        <fullName evidence="1">Uncharacterized protein</fullName>
    </submittedName>
</protein>
<sequence>MEDNIAYVERTTDLHDGAKDLVRRCIEMAELILGKKLSEEK</sequence>
<dbReference type="Proteomes" id="UP000027093">
    <property type="component" value="Chromosome"/>
</dbReference>
<evidence type="ECO:0000313" key="2">
    <source>
        <dbReference type="Proteomes" id="UP000027093"/>
    </source>
</evidence>
<accession>A0A060HKP4</accession>
<dbReference type="KEGG" id="nvn:NVIE_028150"/>
<organism evidence="1 2">
    <name type="scientific">Nitrososphaera viennensis EN76</name>
    <dbReference type="NCBI Taxonomy" id="926571"/>
    <lineage>
        <taxon>Archaea</taxon>
        <taxon>Nitrososphaerota</taxon>
        <taxon>Nitrososphaeria</taxon>
        <taxon>Nitrososphaerales</taxon>
        <taxon>Nitrososphaeraceae</taxon>
        <taxon>Nitrososphaera</taxon>
    </lineage>
</organism>
<keyword evidence="2" id="KW-1185">Reference proteome</keyword>
<dbReference type="AlphaFoldDB" id="A0A060HKP4"/>
<gene>
    <name evidence="1" type="ORF">NVIE_028150</name>
</gene>
<name>A0A060HKP4_9ARCH</name>
<reference evidence="1 2" key="1">
    <citation type="journal article" date="2014" name="Int. J. Syst. Evol. Microbiol.">
        <title>Nitrososphaera viennensis gen. nov., sp. nov., an aerobic and mesophilic, ammonia-oxidizing archaeon from soil and a member of the archaeal phylum Thaumarchaeota.</title>
        <authorList>
            <person name="Stieglmeier M."/>
            <person name="Klingl A."/>
            <person name="Alves R.J."/>
            <person name="Rittmann S.K."/>
            <person name="Melcher M."/>
            <person name="Leisch N."/>
            <person name="Schleper C."/>
        </authorList>
    </citation>
    <scope>NUCLEOTIDE SEQUENCE [LARGE SCALE GENOMIC DNA]</scope>
    <source>
        <strain evidence="1">EN76</strain>
    </source>
</reference>
<proteinExistence type="predicted"/>
<dbReference type="EMBL" id="CP007536">
    <property type="protein sequence ID" value="AIC17089.1"/>
    <property type="molecule type" value="Genomic_DNA"/>
</dbReference>